<dbReference type="Proteomes" id="UP000556026">
    <property type="component" value="Unassembled WGS sequence"/>
</dbReference>
<gene>
    <name evidence="8" type="ORF">GMST_41160</name>
</gene>
<sequence>MRNVEKFIVFLLLVVAIVIPACSQKEAKQPEKSAASEPQAAPQAATGTVKLASGLSYTDLVPGKGASPVSGKKVTVHYTGWLEDGKKFDSSVDHGQPFVFRIGAGEVIPGWDEGVMSMKVGGKRKLFIPASLGYGAAGAGGVIPPNANLVFEVELLDVEK</sequence>
<name>A0A6V8MP66_9BACT</name>
<organism evidence="8 9">
    <name type="scientific">Geomonas silvestris</name>
    <dbReference type="NCBI Taxonomy" id="2740184"/>
    <lineage>
        <taxon>Bacteria</taxon>
        <taxon>Pseudomonadati</taxon>
        <taxon>Thermodesulfobacteriota</taxon>
        <taxon>Desulfuromonadia</taxon>
        <taxon>Geobacterales</taxon>
        <taxon>Geobacteraceae</taxon>
        <taxon>Geomonas</taxon>
    </lineage>
</organism>
<feature type="domain" description="PPIase FKBP-type" evidence="7">
    <location>
        <begin position="71"/>
        <end position="159"/>
    </location>
</feature>
<evidence type="ECO:0000256" key="6">
    <source>
        <dbReference type="RuleBase" id="RU003915"/>
    </source>
</evidence>
<reference evidence="9" key="1">
    <citation type="submission" date="2020-06" db="EMBL/GenBank/DDBJ databases">
        <title>Draft genomic sequence of Geomonas sp. Red330.</title>
        <authorList>
            <person name="Itoh H."/>
            <person name="Zhenxing X."/>
            <person name="Ushijima N."/>
            <person name="Masuda Y."/>
            <person name="Shiratori Y."/>
            <person name="Senoo K."/>
        </authorList>
    </citation>
    <scope>NUCLEOTIDE SEQUENCE [LARGE SCALE GENOMIC DNA]</scope>
    <source>
        <strain evidence="9">Red330</strain>
    </source>
</reference>
<comment type="catalytic activity">
    <reaction evidence="1 5 6">
        <text>[protein]-peptidylproline (omega=180) = [protein]-peptidylproline (omega=0)</text>
        <dbReference type="Rhea" id="RHEA:16237"/>
        <dbReference type="Rhea" id="RHEA-COMP:10747"/>
        <dbReference type="Rhea" id="RHEA-COMP:10748"/>
        <dbReference type="ChEBI" id="CHEBI:83833"/>
        <dbReference type="ChEBI" id="CHEBI:83834"/>
        <dbReference type="EC" id="5.2.1.8"/>
    </reaction>
</comment>
<proteinExistence type="inferred from homology"/>
<evidence type="ECO:0000256" key="3">
    <source>
        <dbReference type="ARBA" id="ARBA00023110"/>
    </source>
</evidence>
<dbReference type="Gene3D" id="3.10.50.40">
    <property type="match status" value="1"/>
</dbReference>
<evidence type="ECO:0000256" key="4">
    <source>
        <dbReference type="ARBA" id="ARBA00023235"/>
    </source>
</evidence>
<dbReference type="InterPro" id="IPR001179">
    <property type="entry name" value="PPIase_FKBP_dom"/>
</dbReference>
<keyword evidence="9" id="KW-1185">Reference proteome</keyword>
<dbReference type="PANTHER" id="PTHR43811">
    <property type="entry name" value="FKBP-TYPE PEPTIDYL-PROLYL CIS-TRANS ISOMERASE FKPA"/>
    <property type="match status" value="1"/>
</dbReference>
<dbReference type="AlphaFoldDB" id="A0A6V8MP66"/>
<dbReference type="GO" id="GO:0003755">
    <property type="term" value="F:peptidyl-prolyl cis-trans isomerase activity"/>
    <property type="evidence" value="ECO:0007669"/>
    <property type="project" value="UniProtKB-UniRule"/>
</dbReference>
<dbReference type="EMBL" id="BLXX01000020">
    <property type="protein sequence ID" value="GFO61791.1"/>
    <property type="molecule type" value="Genomic_DNA"/>
</dbReference>
<evidence type="ECO:0000313" key="9">
    <source>
        <dbReference type="Proteomes" id="UP000556026"/>
    </source>
</evidence>
<dbReference type="PROSITE" id="PS50059">
    <property type="entry name" value="FKBP_PPIASE"/>
    <property type="match status" value="1"/>
</dbReference>
<dbReference type="PANTHER" id="PTHR43811:SF19">
    <property type="entry name" value="39 KDA FK506-BINDING NUCLEAR PROTEIN"/>
    <property type="match status" value="1"/>
</dbReference>
<evidence type="ECO:0000256" key="1">
    <source>
        <dbReference type="ARBA" id="ARBA00000971"/>
    </source>
</evidence>
<keyword evidence="3 5" id="KW-0697">Rotamase</keyword>
<comment type="similarity">
    <text evidence="2 6">Belongs to the FKBP-type PPIase family.</text>
</comment>
<evidence type="ECO:0000256" key="5">
    <source>
        <dbReference type="PROSITE-ProRule" id="PRU00277"/>
    </source>
</evidence>
<keyword evidence="4 5" id="KW-0413">Isomerase</keyword>
<comment type="caution">
    <text evidence="8">The sequence shown here is derived from an EMBL/GenBank/DDBJ whole genome shotgun (WGS) entry which is preliminary data.</text>
</comment>
<dbReference type="Pfam" id="PF00254">
    <property type="entry name" value="FKBP_C"/>
    <property type="match status" value="1"/>
</dbReference>
<dbReference type="RefSeq" id="WP_183356576.1">
    <property type="nucleotide sequence ID" value="NZ_BLXX01000020.1"/>
</dbReference>
<accession>A0A6V8MP66</accession>
<protein>
    <recommendedName>
        <fullName evidence="6">Peptidyl-prolyl cis-trans isomerase</fullName>
        <ecNumber evidence="6">5.2.1.8</ecNumber>
    </recommendedName>
</protein>
<dbReference type="InterPro" id="IPR046357">
    <property type="entry name" value="PPIase_dom_sf"/>
</dbReference>
<dbReference type="EC" id="5.2.1.8" evidence="6"/>
<dbReference type="FunFam" id="3.10.50.40:FF:000047">
    <property type="entry name" value="Peptidylprolyl isomerase"/>
    <property type="match status" value="1"/>
</dbReference>
<evidence type="ECO:0000313" key="8">
    <source>
        <dbReference type="EMBL" id="GFO61791.1"/>
    </source>
</evidence>
<dbReference type="SUPFAM" id="SSF54534">
    <property type="entry name" value="FKBP-like"/>
    <property type="match status" value="1"/>
</dbReference>
<evidence type="ECO:0000256" key="2">
    <source>
        <dbReference type="ARBA" id="ARBA00006577"/>
    </source>
</evidence>
<evidence type="ECO:0000259" key="7">
    <source>
        <dbReference type="PROSITE" id="PS50059"/>
    </source>
</evidence>